<name>A0A1H5ZX46_9ACTN</name>
<sequence length="472" mass="51874">MIQHHIWWHLVTVPPMILWAIAAITVVPAAAPVTRERLNRFAKSNGLTITPDNARQVIDHVTGLRRWRLAALLVAAPLAGFTNDPFYLVLGWCVGFVLRDVRFPLAPFRISAEARVYRGAWLLTLGVAAVTGNILVADEGVTPAFLVHAAIVIVVAAAVPFSARNLGAGASSAIRDLSTRNVYLAASAIALSAALLVPGRAPLPETPEYTMPRMGGEYAAEFQTADDIEAPTCPWMDQVDAPCRTWLVNENPFPQAAPYIVRTGGAPQHAPFVLSPDRKAVVYLHAKDRRLVYQNAEGTHPLTGRLPDTGLPTVTFTRQNRYLALAGDDVRIVDTKDWSTLPIPGARKVHDLSRNGIVATTDSEVLVLDHKGRERMSLTLRKFAEDALEDTYHLRPDGGLLVVIRARENQVDTYLPESGKRVARLTPKLGADDWLGSGLGWSKRGPFLIEIGDDERVHHLDLRTGSLWRRDK</sequence>
<dbReference type="EMBL" id="FNVT01000002">
    <property type="protein sequence ID" value="SEG40345.1"/>
    <property type="molecule type" value="Genomic_DNA"/>
</dbReference>
<dbReference type="Proteomes" id="UP000236732">
    <property type="component" value="Unassembled WGS sequence"/>
</dbReference>
<feature type="transmembrane region" description="Helical" evidence="1">
    <location>
        <begin position="143"/>
        <end position="161"/>
    </location>
</feature>
<proteinExistence type="predicted"/>
<evidence type="ECO:0000313" key="2">
    <source>
        <dbReference type="EMBL" id="SEG40345.1"/>
    </source>
</evidence>
<keyword evidence="1" id="KW-0472">Membrane</keyword>
<dbReference type="AlphaFoldDB" id="A0A1H5ZX46"/>
<evidence type="ECO:0000313" key="3">
    <source>
        <dbReference type="Proteomes" id="UP000236732"/>
    </source>
</evidence>
<feature type="transmembrane region" description="Helical" evidence="1">
    <location>
        <begin position="119"/>
        <end position="137"/>
    </location>
</feature>
<accession>A0A1H5ZX46</accession>
<evidence type="ECO:0000256" key="1">
    <source>
        <dbReference type="SAM" id="Phobius"/>
    </source>
</evidence>
<feature type="transmembrane region" description="Helical" evidence="1">
    <location>
        <begin position="69"/>
        <end position="98"/>
    </location>
</feature>
<gene>
    <name evidence="2" type="ORF">SAMN05444920_102894</name>
</gene>
<organism evidence="2 3">
    <name type="scientific">Nonomuraea solani</name>
    <dbReference type="NCBI Taxonomy" id="1144553"/>
    <lineage>
        <taxon>Bacteria</taxon>
        <taxon>Bacillati</taxon>
        <taxon>Actinomycetota</taxon>
        <taxon>Actinomycetes</taxon>
        <taxon>Streptosporangiales</taxon>
        <taxon>Streptosporangiaceae</taxon>
        <taxon>Nonomuraea</taxon>
    </lineage>
</organism>
<dbReference type="SUPFAM" id="SSF50969">
    <property type="entry name" value="YVTN repeat-like/Quinoprotein amine dehydrogenase"/>
    <property type="match status" value="1"/>
</dbReference>
<protein>
    <submittedName>
        <fullName evidence="2">Uncharacterized protein</fullName>
    </submittedName>
</protein>
<keyword evidence="1" id="KW-1133">Transmembrane helix</keyword>
<keyword evidence="3" id="KW-1185">Reference proteome</keyword>
<dbReference type="InterPro" id="IPR011044">
    <property type="entry name" value="Quino_amine_DH_bsu"/>
</dbReference>
<reference evidence="2 3" key="1">
    <citation type="submission" date="2016-10" db="EMBL/GenBank/DDBJ databases">
        <authorList>
            <person name="de Groot N.N."/>
        </authorList>
    </citation>
    <scope>NUCLEOTIDE SEQUENCE [LARGE SCALE GENOMIC DNA]</scope>
    <source>
        <strain evidence="2 3">CGMCC 4.7037</strain>
    </source>
</reference>
<keyword evidence="1" id="KW-0812">Transmembrane</keyword>
<feature type="transmembrane region" description="Helical" evidence="1">
    <location>
        <begin position="7"/>
        <end position="31"/>
    </location>
</feature>
<feature type="transmembrane region" description="Helical" evidence="1">
    <location>
        <begin position="182"/>
        <end position="201"/>
    </location>
</feature>